<dbReference type="RefSeq" id="WP_092913230.1">
    <property type="nucleotide sequence ID" value="NZ_FOXB01000030.1"/>
</dbReference>
<keyword evidence="6" id="KW-0418">Kinase</keyword>
<dbReference type="SMART" id="SM00419">
    <property type="entry name" value="HTH_CRP"/>
    <property type="match status" value="1"/>
</dbReference>
<dbReference type="InterPro" id="IPR036390">
    <property type="entry name" value="WH_DNA-bd_sf"/>
</dbReference>
<dbReference type="Gene3D" id="2.60.120.10">
    <property type="entry name" value="Jelly Rolls"/>
    <property type="match status" value="1"/>
</dbReference>
<dbReference type="Pfam" id="PF13545">
    <property type="entry name" value="HTH_Crp_2"/>
    <property type="match status" value="1"/>
</dbReference>
<dbReference type="InterPro" id="IPR050397">
    <property type="entry name" value="Env_Response_Regulators"/>
</dbReference>
<dbReference type="PROSITE" id="PS50042">
    <property type="entry name" value="CNMP_BINDING_3"/>
    <property type="match status" value="1"/>
</dbReference>
<dbReference type="SMART" id="SM00100">
    <property type="entry name" value="cNMP"/>
    <property type="match status" value="1"/>
</dbReference>
<evidence type="ECO:0000256" key="2">
    <source>
        <dbReference type="ARBA" id="ARBA00023125"/>
    </source>
</evidence>
<gene>
    <name evidence="6" type="ORF">SAMN05216234_13024</name>
</gene>
<reference evidence="6 7" key="1">
    <citation type="submission" date="2016-10" db="EMBL/GenBank/DDBJ databases">
        <authorList>
            <person name="de Groot N.N."/>
        </authorList>
    </citation>
    <scope>NUCLEOTIDE SEQUENCE [LARGE SCALE GENOMIC DNA]</scope>
    <source>
        <strain evidence="6 7">EP1-55-1</strain>
    </source>
</reference>
<keyword evidence="7" id="KW-1185">Reference proteome</keyword>
<dbReference type="Proteomes" id="UP000199227">
    <property type="component" value="Unassembled WGS sequence"/>
</dbReference>
<proteinExistence type="predicted"/>
<dbReference type="InterPro" id="IPR014710">
    <property type="entry name" value="RmlC-like_jellyroll"/>
</dbReference>
<dbReference type="InterPro" id="IPR018490">
    <property type="entry name" value="cNMP-bd_dom_sf"/>
</dbReference>
<feature type="domain" description="HTH crp-type" evidence="5">
    <location>
        <begin position="144"/>
        <end position="215"/>
    </location>
</feature>
<evidence type="ECO:0000256" key="1">
    <source>
        <dbReference type="ARBA" id="ARBA00023015"/>
    </source>
</evidence>
<dbReference type="InterPro" id="IPR000595">
    <property type="entry name" value="cNMP-bd_dom"/>
</dbReference>
<sequence>MGHVTELEPFEGLSKQLIDEINRIGIIKDYPKGSSAMDADDTLCSFYIIIEGRIKVYQYNPNNNREQTIYLLGPHDMFDVLTVLDGLRHDVMTEAIDEVKALELPIEKVREWLDTNPAFNRAFFPYMAKQMRQVEELATDLSLYDTSTRLMKLILKNLDLKNPVKQLGLLQNLPHEEIASMIGTVRHVVNRHLQQLKREGILNIERKKLAVNDVKKLLEKIENGN</sequence>
<dbReference type="GO" id="GO:0003700">
    <property type="term" value="F:DNA-binding transcription factor activity"/>
    <property type="evidence" value="ECO:0007669"/>
    <property type="project" value="TreeGrafter"/>
</dbReference>
<dbReference type="GO" id="GO:0016301">
    <property type="term" value="F:kinase activity"/>
    <property type="evidence" value="ECO:0007669"/>
    <property type="project" value="UniProtKB-KW"/>
</dbReference>
<keyword evidence="2" id="KW-0238">DNA-binding</keyword>
<dbReference type="SUPFAM" id="SSF51206">
    <property type="entry name" value="cAMP-binding domain-like"/>
    <property type="match status" value="1"/>
</dbReference>
<keyword evidence="6" id="KW-0808">Transferase</keyword>
<dbReference type="EMBL" id="FOXB01000030">
    <property type="protein sequence ID" value="SFP64941.1"/>
    <property type="molecule type" value="Genomic_DNA"/>
</dbReference>
<evidence type="ECO:0000313" key="6">
    <source>
        <dbReference type="EMBL" id="SFP64941.1"/>
    </source>
</evidence>
<dbReference type="Gene3D" id="1.10.10.10">
    <property type="entry name" value="Winged helix-like DNA-binding domain superfamily/Winged helix DNA-binding domain"/>
    <property type="match status" value="1"/>
</dbReference>
<accession>A0A1I5S2X5</accession>
<feature type="domain" description="Cyclic nucleotide-binding" evidence="4">
    <location>
        <begin position="9"/>
        <end position="130"/>
    </location>
</feature>
<dbReference type="InterPro" id="IPR036388">
    <property type="entry name" value="WH-like_DNA-bd_sf"/>
</dbReference>
<evidence type="ECO:0000259" key="4">
    <source>
        <dbReference type="PROSITE" id="PS50042"/>
    </source>
</evidence>
<name>A0A1I5S2X5_9BACT</name>
<dbReference type="Pfam" id="PF00027">
    <property type="entry name" value="cNMP_binding"/>
    <property type="match status" value="1"/>
</dbReference>
<dbReference type="GO" id="GO:0003677">
    <property type="term" value="F:DNA binding"/>
    <property type="evidence" value="ECO:0007669"/>
    <property type="project" value="UniProtKB-KW"/>
</dbReference>
<dbReference type="OrthoDB" id="1426605at2"/>
<dbReference type="PANTHER" id="PTHR24567:SF26">
    <property type="entry name" value="REGULATORY PROTEIN YEIL"/>
    <property type="match status" value="1"/>
</dbReference>
<dbReference type="CDD" id="cd00038">
    <property type="entry name" value="CAP_ED"/>
    <property type="match status" value="1"/>
</dbReference>
<dbReference type="AlphaFoldDB" id="A0A1I5S2X5"/>
<keyword evidence="3" id="KW-0804">Transcription</keyword>
<dbReference type="STRING" id="223786.SAMN05216234_13024"/>
<evidence type="ECO:0000313" key="7">
    <source>
        <dbReference type="Proteomes" id="UP000199227"/>
    </source>
</evidence>
<evidence type="ECO:0000256" key="3">
    <source>
        <dbReference type="ARBA" id="ARBA00023163"/>
    </source>
</evidence>
<keyword evidence="1" id="KW-0805">Transcription regulation</keyword>
<organism evidence="6 7">
    <name type="scientific">Hydrogenimonas thermophila</name>
    <dbReference type="NCBI Taxonomy" id="223786"/>
    <lineage>
        <taxon>Bacteria</taxon>
        <taxon>Pseudomonadati</taxon>
        <taxon>Campylobacterota</taxon>
        <taxon>Epsilonproteobacteria</taxon>
        <taxon>Campylobacterales</taxon>
        <taxon>Hydrogenimonadaceae</taxon>
        <taxon>Hydrogenimonas</taxon>
    </lineage>
</organism>
<dbReference type="PROSITE" id="PS51063">
    <property type="entry name" value="HTH_CRP_2"/>
    <property type="match status" value="1"/>
</dbReference>
<evidence type="ECO:0000259" key="5">
    <source>
        <dbReference type="PROSITE" id="PS51063"/>
    </source>
</evidence>
<dbReference type="InterPro" id="IPR012318">
    <property type="entry name" value="HTH_CRP"/>
</dbReference>
<dbReference type="SUPFAM" id="SSF46785">
    <property type="entry name" value="Winged helix' DNA-binding domain"/>
    <property type="match status" value="1"/>
</dbReference>
<dbReference type="PANTHER" id="PTHR24567">
    <property type="entry name" value="CRP FAMILY TRANSCRIPTIONAL REGULATORY PROTEIN"/>
    <property type="match status" value="1"/>
</dbReference>
<dbReference type="GO" id="GO:0005829">
    <property type="term" value="C:cytosol"/>
    <property type="evidence" value="ECO:0007669"/>
    <property type="project" value="TreeGrafter"/>
</dbReference>
<protein>
    <submittedName>
        <fullName evidence="6">cAMP-binding domain of CRP or a regulatory subunit of cAMP-dependent protein kinases</fullName>
    </submittedName>
</protein>